<evidence type="ECO:0000313" key="1">
    <source>
        <dbReference type="EMBL" id="KAJ8437103.1"/>
    </source>
</evidence>
<reference evidence="1" key="1">
    <citation type="submission" date="2022-04" db="EMBL/GenBank/DDBJ databases">
        <title>Carnegiea gigantea Genome sequencing and assembly v2.</title>
        <authorList>
            <person name="Copetti D."/>
            <person name="Sanderson M.J."/>
            <person name="Burquez A."/>
            <person name="Wojciechowski M.F."/>
        </authorList>
    </citation>
    <scope>NUCLEOTIDE SEQUENCE</scope>
    <source>
        <strain evidence="1">SGP5-SGP5p</strain>
        <tissue evidence="1">Aerial part</tissue>
    </source>
</reference>
<protein>
    <submittedName>
        <fullName evidence="1">Uncharacterized protein</fullName>
    </submittedName>
</protein>
<comment type="caution">
    <text evidence="1">The sequence shown here is derived from an EMBL/GenBank/DDBJ whole genome shotgun (WGS) entry which is preliminary data.</text>
</comment>
<name>A0A9Q1K649_9CARY</name>
<sequence>MCRVIGKVVDPYSGTVVGGATSGRNGWRWCCYRRSLNHVRLQSTYVPNSHILLHCAHIGLSAMSTPPALFFWMFPAIRQPEIFTGRRLMFTVSCPFDILIILDSQLSPHPHSCLAYNVQSVSGTPLGKLTDYSCRTLTFCSYCLLSCQYTPTPVCILMLKFIGTLPCLSNMRPMFTVVNHGVQVEHPWKTDRLKL</sequence>
<proteinExistence type="predicted"/>
<evidence type="ECO:0000313" key="2">
    <source>
        <dbReference type="Proteomes" id="UP001153076"/>
    </source>
</evidence>
<keyword evidence="2" id="KW-1185">Reference proteome</keyword>
<gene>
    <name evidence="1" type="ORF">Cgig2_016457</name>
</gene>
<dbReference type="Proteomes" id="UP001153076">
    <property type="component" value="Unassembled WGS sequence"/>
</dbReference>
<accession>A0A9Q1K649</accession>
<organism evidence="1 2">
    <name type="scientific">Carnegiea gigantea</name>
    <dbReference type="NCBI Taxonomy" id="171969"/>
    <lineage>
        <taxon>Eukaryota</taxon>
        <taxon>Viridiplantae</taxon>
        <taxon>Streptophyta</taxon>
        <taxon>Embryophyta</taxon>
        <taxon>Tracheophyta</taxon>
        <taxon>Spermatophyta</taxon>
        <taxon>Magnoliopsida</taxon>
        <taxon>eudicotyledons</taxon>
        <taxon>Gunneridae</taxon>
        <taxon>Pentapetalae</taxon>
        <taxon>Caryophyllales</taxon>
        <taxon>Cactineae</taxon>
        <taxon>Cactaceae</taxon>
        <taxon>Cactoideae</taxon>
        <taxon>Echinocereeae</taxon>
        <taxon>Carnegiea</taxon>
    </lineage>
</organism>
<dbReference type="AlphaFoldDB" id="A0A9Q1K649"/>
<dbReference type="EMBL" id="JAKOGI010000317">
    <property type="protein sequence ID" value="KAJ8437103.1"/>
    <property type="molecule type" value="Genomic_DNA"/>
</dbReference>